<keyword evidence="3" id="KW-1185">Reference proteome</keyword>
<dbReference type="EMBL" id="KN824309">
    <property type="protein sequence ID" value="KIM25998.1"/>
    <property type="molecule type" value="Genomic_DNA"/>
</dbReference>
<feature type="transmembrane region" description="Helical" evidence="1">
    <location>
        <begin position="103"/>
        <end position="125"/>
    </location>
</feature>
<evidence type="ECO:0000313" key="2">
    <source>
        <dbReference type="EMBL" id="KIM25998.1"/>
    </source>
</evidence>
<keyword evidence="1" id="KW-0812">Transmembrane</keyword>
<feature type="transmembrane region" description="Helical" evidence="1">
    <location>
        <begin position="176"/>
        <end position="194"/>
    </location>
</feature>
<keyword evidence="1" id="KW-1133">Transmembrane helix</keyword>
<keyword evidence="1" id="KW-0472">Membrane</keyword>
<feature type="transmembrane region" description="Helical" evidence="1">
    <location>
        <begin position="132"/>
        <end position="148"/>
    </location>
</feature>
<feature type="transmembrane region" description="Helical" evidence="1">
    <location>
        <begin position="154"/>
        <end position="171"/>
    </location>
</feature>
<dbReference type="PANTHER" id="PTHR33979:SF2">
    <property type="entry name" value="PEPTIDASE M50B-LIKE-DOMAIN-CONTAINING PROTEIN"/>
    <property type="match status" value="1"/>
</dbReference>
<dbReference type="AlphaFoldDB" id="A0A0C2WHZ8"/>
<dbReference type="Proteomes" id="UP000054097">
    <property type="component" value="Unassembled WGS sequence"/>
</dbReference>
<feature type="transmembrane region" description="Helical" evidence="1">
    <location>
        <begin position="31"/>
        <end position="49"/>
    </location>
</feature>
<gene>
    <name evidence="2" type="ORF">M408DRAFT_330785</name>
</gene>
<dbReference type="HOGENOM" id="CLU_066780_0_1_1"/>
<feature type="transmembrane region" description="Helical" evidence="1">
    <location>
        <begin position="224"/>
        <end position="248"/>
    </location>
</feature>
<dbReference type="Pfam" id="PF13398">
    <property type="entry name" value="Peptidase_M50B"/>
    <property type="match status" value="1"/>
</dbReference>
<name>A0A0C2WHZ8_SERVB</name>
<evidence type="ECO:0000313" key="3">
    <source>
        <dbReference type="Proteomes" id="UP000054097"/>
    </source>
</evidence>
<reference evidence="2 3" key="1">
    <citation type="submission" date="2014-04" db="EMBL/GenBank/DDBJ databases">
        <authorList>
            <consortium name="DOE Joint Genome Institute"/>
            <person name="Kuo A."/>
            <person name="Zuccaro A."/>
            <person name="Kohler A."/>
            <person name="Nagy L.G."/>
            <person name="Floudas D."/>
            <person name="Copeland A."/>
            <person name="Barry K.W."/>
            <person name="Cichocki N."/>
            <person name="Veneault-Fourrey C."/>
            <person name="LaButti K."/>
            <person name="Lindquist E.A."/>
            <person name="Lipzen A."/>
            <person name="Lundell T."/>
            <person name="Morin E."/>
            <person name="Murat C."/>
            <person name="Sun H."/>
            <person name="Tunlid A."/>
            <person name="Henrissat B."/>
            <person name="Grigoriev I.V."/>
            <person name="Hibbett D.S."/>
            <person name="Martin F."/>
            <person name="Nordberg H.P."/>
            <person name="Cantor M.N."/>
            <person name="Hua S.X."/>
        </authorList>
    </citation>
    <scope>NUCLEOTIDE SEQUENCE [LARGE SCALE GENOMIC DNA]</scope>
    <source>
        <strain evidence="2 3">MAFF 305830</strain>
    </source>
</reference>
<proteinExistence type="predicted"/>
<dbReference type="STRING" id="933852.A0A0C2WHZ8"/>
<protein>
    <recommendedName>
        <fullName evidence="4">Peptidase M50B-like-domain-containing protein</fullName>
    </recommendedName>
</protein>
<organism evidence="2 3">
    <name type="scientific">Serendipita vermifera MAFF 305830</name>
    <dbReference type="NCBI Taxonomy" id="933852"/>
    <lineage>
        <taxon>Eukaryota</taxon>
        <taxon>Fungi</taxon>
        <taxon>Dikarya</taxon>
        <taxon>Basidiomycota</taxon>
        <taxon>Agaricomycotina</taxon>
        <taxon>Agaricomycetes</taxon>
        <taxon>Sebacinales</taxon>
        <taxon>Serendipitaceae</taxon>
        <taxon>Serendipita</taxon>
    </lineage>
</organism>
<sequence>MPTFDVPHDFRYQRRDVDLRYQFTPNDTQRTTLIVAGCYIVGIAILWHVPYLKYILYPFKLLTVALHEFSHALAGVLTCARIHSIQLDPDEGGATRMSGGVPLITLPAGYLGSSFMGACMIACGFNTNASKIATLVLAAVFLLSLFWARKQLMPWILIFGFVGLILLFWFVKQSIALRFLVLFMGVMSCMYVLWDVVDDTIARKTNTSDAAVYAKLCGCCPTRVWGVIWLIIAAVYFAAGILVGLAVFKQSEQQQLDDSRSFLPAP</sequence>
<dbReference type="OrthoDB" id="40823at2759"/>
<reference evidence="3" key="2">
    <citation type="submission" date="2015-01" db="EMBL/GenBank/DDBJ databases">
        <title>Evolutionary Origins and Diversification of the Mycorrhizal Mutualists.</title>
        <authorList>
            <consortium name="DOE Joint Genome Institute"/>
            <consortium name="Mycorrhizal Genomics Consortium"/>
            <person name="Kohler A."/>
            <person name="Kuo A."/>
            <person name="Nagy L.G."/>
            <person name="Floudas D."/>
            <person name="Copeland A."/>
            <person name="Barry K.W."/>
            <person name="Cichocki N."/>
            <person name="Veneault-Fourrey C."/>
            <person name="LaButti K."/>
            <person name="Lindquist E.A."/>
            <person name="Lipzen A."/>
            <person name="Lundell T."/>
            <person name="Morin E."/>
            <person name="Murat C."/>
            <person name="Riley R."/>
            <person name="Ohm R."/>
            <person name="Sun H."/>
            <person name="Tunlid A."/>
            <person name="Henrissat B."/>
            <person name="Grigoriev I.V."/>
            <person name="Hibbett D.S."/>
            <person name="Martin F."/>
        </authorList>
    </citation>
    <scope>NUCLEOTIDE SEQUENCE [LARGE SCALE GENOMIC DNA]</scope>
    <source>
        <strain evidence="3">MAFF 305830</strain>
    </source>
</reference>
<evidence type="ECO:0008006" key="4">
    <source>
        <dbReference type="Google" id="ProtNLM"/>
    </source>
</evidence>
<dbReference type="InterPro" id="IPR049500">
    <property type="entry name" value="Peptidase_M50B-like"/>
</dbReference>
<dbReference type="PANTHER" id="PTHR33979">
    <property type="entry name" value="OS02G0221600 PROTEIN"/>
    <property type="match status" value="1"/>
</dbReference>
<evidence type="ECO:0000256" key="1">
    <source>
        <dbReference type="SAM" id="Phobius"/>
    </source>
</evidence>
<accession>A0A0C2WHZ8</accession>